<accession>T1A2U1</accession>
<name>T1A2U1_9ZZZZ</name>
<gene>
    <name evidence="1" type="ORF">B1A_13158</name>
</gene>
<protein>
    <submittedName>
        <fullName evidence="1">ATPase</fullName>
    </submittedName>
</protein>
<reference evidence="1" key="1">
    <citation type="submission" date="2013-08" db="EMBL/GenBank/DDBJ databases">
        <authorList>
            <person name="Mendez C."/>
            <person name="Richter M."/>
            <person name="Ferrer M."/>
            <person name="Sanchez J."/>
        </authorList>
    </citation>
    <scope>NUCLEOTIDE SEQUENCE</scope>
</reference>
<evidence type="ECO:0000313" key="1">
    <source>
        <dbReference type="EMBL" id="EQD51188.1"/>
    </source>
</evidence>
<feature type="non-terminal residue" evidence="1">
    <location>
        <position position="1"/>
    </location>
</feature>
<sequence length="60" mass="6493">CGLLCDHAAGNYRVLTTMSAQLLSAALQRQAAVLDEKLYFEVFADTKSASAAKPRHRAGR</sequence>
<proteinExistence type="predicted"/>
<organism evidence="1">
    <name type="scientific">mine drainage metagenome</name>
    <dbReference type="NCBI Taxonomy" id="410659"/>
    <lineage>
        <taxon>unclassified sequences</taxon>
        <taxon>metagenomes</taxon>
        <taxon>ecological metagenomes</taxon>
    </lineage>
</organism>
<reference evidence="1" key="2">
    <citation type="journal article" date="2014" name="ISME J.">
        <title>Microbial stratification in low pH oxic and suboxic macroscopic growths along an acid mine drainage.</title>
        <authorList>
            <person name="Mendez-Garcia C."/>
            <person name="Mesa V."/>
            <person name="Sprenger R.R."/>
            <person name="Richter M."/>
            <person name="Diez M.S."/>
            <person name="Solano J."/>
            <person name="Bargiela R."/>
            <person name="Golyshina O.V."/>
            <person name="Manteca A."/>
            <person name="Ramos J.L."/>
            <person name="Gallego J.R."/>
            <person name="Llorente I."/>
            <person name="Martins Dos Santos V.A."/>
            <person name="Jensen O.N."/>
            <person name="Pelaez A.I."/>
            <person name="Sanchez J."/>
            <person name="Ferrer M."/>
        </authorList>
    </citation>
    <scope>NUCLEOTIDE SEQUENCE</scope>
</reference>
<comment type="caution">
    <text evidence="1">The sequence shown here is derived from an EMBL/GenBank/DDBJ whole genome shotgun (WGS) entry which is preliminary data.</text>
</comment>
<dbReference type="AlphaFoldDB" id="T1A2U1"/>
<dbReference type="EMBL" id="AUZX01009616">
    <property type="protein sequence ID" value="EQD51188.1"/>
    <property type="molecule type" value="Genomic_DNA"/>
</dbReference>